<dbReference type="GO" id="GO:0003676">
    <property type="term" value="F:nucleic acid binding"/>
    <property type="evidence" value="ECO:0007669"/>
    <property type="project" value="InterPro"/>
</dbReference>
<dbReference type="AlphaFoldDB" id="E2BP53"/>
<dbReference type="Proteomes" id="UP000008237">
    <property type="component" value="Unassembled WGS sequence"/>
</dbReference>
<reference evidence="1 2" key="1">
    <citation type="journal article" date="2010" name="Science">
        <title>Genomic comparison of the ants Camponotus floridanus and Harpegnathos saltator.</title>
        <authorList>
            <person name="Bonasio R."/>
            <person name="Zhang G."/>
            <person name="Ye C."/>
            <person name="Mutti N.S."/>
            <person name="Fang X."/>
            <person name="Qin N."/>
            <person name="Donahue G."/>
            <person name="Yang P."/>
            <person name="Li Q."/>
            <person name="Li C."/>
            <person name="Zhang P."/>
            <person name="Huang Z."/>
            <person name="Berger S.L."/>
            <person name="Reinberg D."/>
            <person name="Wang J."/>
            <person name="Liebig J."/>
        </authorList>
    </citation>
    <scope>NUCLEOTIDE SEQUENCE [LARGE SCALE GENOMIC DNA]</scope>
    <source>
        <strain evidence="1 2">R22 G/1</strain>
    </source>
</reference>
<dbReference type="EMBL" id="GL449531">
    <property type="protein sequence ID" value="EFN82529.1"/>
    <property type="molecule type" value="Genomic_DNA"/>
</dbReference>
<feature type="non-terminal residue" evidence="1">
    <location>
        <position position="37"/>
    </location>
</feature>
<name>E2BP53_HARSA</name>
<gene>
    <name evidence="1" type="ORF">EAI_05400</name>
</gene>
<proteinExistence type="predicted"/>
<sequence>YSPDLALSDYHLLQLMQHALEDTHFHNYGEVENWVAE</sequence>
<dbReference type="InterPro" id="IPR036397">
    <property type="entry name" value="RNaseH_sf"/>
</dbReference>
<evidence type="ECO:0008006" key="3">
    <source>
        <dbReference type="Google" id="ProtNLM"/>
    </source>
</evidence>
<evidence type="ECO:0000313" key="1">
    <source>
        <dbReference type="EMBL" id="EFN82529.1"/>
    </source>
</evidence>
<dbReference type="Gene3D" id="3.30.420.10">
    <property type="entry name" value="Ribonuclease H-like superfamily/Ribonuclease H"/>
    <property type="match status" value="1"/>
</dbReference>
<evidence type="ECO:0000313" key="2">
    <source>
        <dbReference type="Proteomes" id="UP000008237"/>
    </source>
</evidence>
<organism evidence="2">
    <name type="scientific">Harpegnathos saltator</name>
    <name type="common">Jerdon's jumping ant</name>
    <dbReference type="NCBI Taxonomy" id="610380"/>
    <lineage>
        <taxon>Eukaryota</taxon>
        <taxon>Metazoa</taxon>
        <taxon>Ecdysozoa</taxon>
        <taxon>Arthropoda</taxon>
        <taxon>Hexapoda</taxon>
        <taxon>Insecta</taxon>
        <taxon>Pterygota</taxon>
        <taxon>Neoptera</taxon>
        <taxon>Endopterygota</taxon>
        <taxon>Hymenoptera</taxon>
        <taxon>Apocrita</taxon>
        <taxon>Aculeata</taxon>
        <taxon>Formicoidea</taxon>
        <taxon>Formicidae</taxon>
        <taxon>Ponerinae</taxon>
        <taxon>Ponerini</taxon>
        <taxon>Harpegnathos</taxon>
    </lineage>
</organism>
<dbReference type="InParanoid" id="E2BP53"/>
<protein>
    <recommendedName>
        <fullName evidence="3">Histone-lysine N-methyltransferase SETMAR</fullName>
    </recommendedName>
</protein>
<feature type="non-terminal residue" evidence="1">
    <location>
        <position position="1"/>
    </location>
</feature>
<accession>E2BP53</accession>
<keyword evidence="2" id="KW-1185">Reference proteome</keyword>